<protein>
    <submittedName>
        <fullName evidence="2">Putative glucosyltransferase</fullName>
    </submittedName>
</protein>
<dbReference type="RefSeq" id="WP_096582965.1">
    <property type="nucleotide sequence ID" value="NZ_CAWNJS010000001.1"/>
</dbReference>
<evidence type="ECO:0000259" key="1">
    <source>
        <dbReference type="Pfam" id="PF00535"/>
    </source>
</evidence>
<dbReference type="PANTHER" id="PTHR43179">
    <property type="entry name" value="RHAMNOSYLTRANSFERASE WBBL"/>
    <property type="match status" value="1"/>
</dbReference>
<dbReference type="SUPFAM" id="SSF53448">
    <property type="entry name" value="Nucleotide-diphospho-sugar transferases"/>
    <property type="match status" value="1"/>
</dbReference>
<evidence type="ECO:0000313" key="2">
    <source>
        <dbReference type="EMBL" id="BAZ02614.1"/>
    </source>
</evidence>
<dbReference type="InterPro" id="IPR021067">
    <property type="entry name" value="Glycosyltransferase"/>
</dbReference>
<evidence type="ECO:0000313" key="3">
    <source>
        <dbReference type="Proteomes" id="UP000218785"/>
    </source>
</evidence>
<dbReference type="InterPro" id="IPR029044">
    <property type="entry name" value="Nucleotide-diphossugar_trans"/>
</dbReference>
<dbReference type="Proteomes" id="UP000218785">
    <property type="component" value="Chromosome"/>
</dbReference>
<gene>
    <name evidence="2" type="ORF">NIES37_66270</name>
</gene>
<dbReference type="KEGG" id="ttq:NIES37_66270"/>
<dbReference type="Gene3D" id="3.90.550.10">
    <property type="entry name" value="Spore Coat Polysaccharide Biosynthesis Protein SpsA, Chain A"/>
    <property type="match status" value="1"/>
</dbReference>
<accession>A0A1Z4NA66</accession>
<proteinExistence type="predicted"/>
<keyword evidence="3" id="KW-1185">Reference proteome</keyword>
<name>A0A1Z4NA66_9CYAN</name>
<sequence length="307" mass="35456">MTVINELSFIIVSWNSSQTLRGSIESCLSTIKKYYANTGKIVVYDNASVDNCPQILDEFSSKYPNTFIGIKGQQNLGFAKGNNRAVEASPSKIYVLVNPDVTFKPEVITQLAGTLNAAKDIAIVCPQLVYLDRSVQPSIRRFPTFTYLFLKQLLGETLQSILHPFDYYYSQMPHPQKPVEINWAIGAFMMVSGEYIAKYGLFDERFFLYFEDVSLCLDAWQNGYRVLFQPEASALHLYQRSSTSSLFNYLRVVHIISALKFFAKYNHYQKRWKLVIWLLNINAKIKNYFRLFIAVLTQRLQKKDFIC</sequence>
<dbReference type="EMBL" id="AP018248">
    <property type="protein sequence ID" value="BAZ02614.1"/>
    <property type="molecule type" value="Genomic_DNA"/>
</dbReference>
<organism evidence="2 3">
    <name type="scientific">Tolypothrix tenuis PCC 7101</name>
    <dbReference type="NCBI Taxonomy" id="231146"/>
    <lineage>
        <taxon>Bacteria</taxon>
        <taxon>Bacillati</taxon>
        <taxon>Cyanobacteriota</taxon>
        <taxon>Cyanophyceae</taxon>
        <taxon>Nostocales</taxon>
        <taxon>Tolypothrichaceae</taxon>
        <taxon>Tolypothrix</taxon>
    </lineage>
</organism>
<dbReference type="GO" id="GO:0016740">
    <property type="term" value="F:transferase activity"/>
    <property type="evidence" value="ECO:0007669"/>
    <property type="project" value="UniProtKB-KW"/>
</dbReference>
<keyword evidence="2" id="KW-0808">Transferase</keyword>
<dbReference type="Pfam" id="PF11397">
    <property type="entry name" value="GlcNAc"/>
    <property type="match status" value="1"/>
</dbReference>
<reference evidence="2 3" key="1">
    <citation type="submission" date="2017-06" db="EMBL/GenBank/DDBJ databases">
        <title>Genome sequencing of cyanobaciteial culture collection at National Institute for Environmental Studies (NIES).</title>
        <authorList>
            <person name="Hirose Y."/>
            <person name="Shimura Y."/>
            <person name="Fujisawa T."/>
            <person name="Nakamura Y."/>
            <person name="Kawachi M."/>
        </authorList>
    </citation>
    <scope>NUCLEOTIDE SEQUENCE [LARGE SCALE GENOMIC DNA]</scope>
    <source>
        <strain evidence="2 3">NIES-37</strain>
    </source>
</reference>
<dbReference type="Pfam" id="PF00535">
    <property type="entry name" value="Glycos_transf_2"/>
    <property type="match status" value="1"/>
</dbReference>
<dbReference type="AlphaFoldDB" id="A0A1Z4NA66"/>
<dbReference type="PANTHER" id="PTHR43179:SF7">
    <property type="entry name" value="RHAMNOSYLTRANSFERASE WBBL"/>
    <property type="match status" value="1"/>
</dbReference>
<dbReference type="InterPro" id="IPR001173">
    <property type="entry name" value="Glyco_trans_2-like"/>
</dbReference>
<feature type="domain" description="Glycosyltransferase 2-like" evidence="1">
    <location>
        <begin position="8"/>
        <end position="144"/>
    </location>
</feature>